<dbReference type="PANTHER" id="PTHR39327">
    <property type="match status" value="1"/>
</dbReference>
<dbReference type="InterPro" id="IPR010319">
    <property type="entry name" value="Transglutaminase-like_Cys_pept"/>
</dbReference>
<reference evidence="1" key="1">
    <citation type="journal article" date="2015" name="Nature">
        <title>Complex archaea that bridge the gap between prokaryotes and eukaryotes.</title>
        <authorList>
            <person name="Spang A."/>
            <person name="Saw J.H."/>
            <person name="Jorgensen S.L."/>
            <person name="Zaremba-Niedzwiedzka K."/>
            <person name="Martijn J."/>
            <person name="Lind A.E."/>
            <person name="van Eijk R."/>
            <person name="Schleper C."/>
            <person name="Guy L."/>
            <person name="Ettema T.J."/>
        </authorList>
    </citation>
    <scope>NUCLEOTIDE SEQUENCE</scope>
</reference>
<dbReference type="SUPFAM" id="SSF54001">
    <property type="entry name" value="Cysteine proteinases"/>
    <property type="match status" value="1"/>
</dbReference>
<comment type="caution">
    <text evidence="1">The sequence shown here is derived from an EMBL/GenBank/DDBJ whole genome shotgun (WGS) entry which is preliminary data.</text>
</comment>
<dbReference type="Gene3D" id="3.10.620.30">
    <property type="match status" value="1"/>
</dbReference>
<evidence type="ECO:0000313" key="1">
    <source>
        <dbReference type="EMBL" id="KKL63204.1"/>
    </source>
</evidence>
<organism evidence="1">
    <name type="scientific">marine sediment metagenome</name>
    <dbReference type="NCBI Taxonomy" id="412755"/>
    <lineage>
        <taxon>unclassified sequences</taxon>
        <taxon>metagenomes</taxon>
        <taxon>ecological metagenomes</taxon>
    </lineage>
</organism>
<accession>A0A0F9DN99</accession>
<dbReference type="InterPro" id="IPR038765">
    <property type="entry name" value="Papain-like_cys_pep_sf"/>
</dbReference>
<proteinExistence type="predicted"/>
<protein>
    <recommendedName>
        <fullName evidence="2">Transglutaminase-like domain-containing protein</fullName>
    </recommendedName>
</protein>
<dbReference type="Pfam" id="PF06035">
    <property type="entry name" value="Peptidase_C93"/>
    <property type="match status" value="1"/>
</dbReference>
<gene>
    <name evidence="1" type="ORF">LCGC14_2177440</name>
</gene>
<sequence length="268" mass="30589">MLCFIYCFLLNKACDKKKFNAFFSDLLKAASVSAFRSGCVSLSKWRNRPLLHFLLFLIFATTLVCADRLPIQFNTFLEKMNQQFGPTRVVVARNWQTMLVQSQNKTEQQKILIVNDFFARNLRYRTDIQLWQQNDYWATPLETLGKGLGDCEDYAIAKYISLRALGIADSKLRLIYVKAQIGGPNSTQTQAHMVLGYFVTPNAQPLILDSLITKVLPAAKRTDLSPVFSFNSQGLWANNSTQSVANPTARLSRWRNIIEQTKLEGVMW</sequence>
<name>A0A0F9DN99_9ZZZZ</name>
<dbReference type="AlphaFoldDB" id="A0A0F9DN99"/>
<dbReference type="PANTHER" id="PTHR39327:SF1">
    <property type="entry name" value="BLR5470 PROTEIN"/>
    <property type="match status" value="1"/>
</dbReference>
<dbReference type="EMBL" id="LAZR01028249">
    <property type="protein sequence ID" value="KKL63204.1"/>
    <property type="molecule type" value="Genomic_DNA"/>
</dbReference>
<evidence type="ECO:0008006" key="2">
    <source>
        <dbReference type="Google" id="ProtNLM"/>
    </source>
</evidence>